<sequence>MTELQKMAVEVGFDHTAEIHVSDLEFNPDYRKYCEDNLCGNYNVLPACPPICGSVQEMKEKAQQYEKALILQTVWEAEDFNEERTLKKKKQKHNEMTKKLVSRFKEQGIEGLTMAAGPMGKDSCLSAYCIDARKMAETAGMEYWMGNDRIAYFTLFLHQRQKGED</sequence>
<proteinExistence type="predicted"/>
<accession>A0ABY5VKG8</accession>
<dbReference type="RefSeq" id="WP_044983686.1">
    <property type="nucleotide sequence ID" value="NZ_CABLBR010000002.1"/>
</dbReference>
<evidence type="ECO:0000313" key="1">
    <source>
        <dbReference type="EMBL" id="UWP60721.1"/>
    </source>
</evidence>
<name>A0ABY5VKG8_9FIRM</name>
<dbReference type="EMBL" id="CP102290">
    <property type="protein sequence ID" value="UWP60721.1"/>
    <property type="molecule type" value="Genomic_DNA"/>
</dbReference>
<dbReference type="Pfam" id="PF10050">
    <property type="entry name" value="DUF2284"/>
    <property type="match status" value="1"/>
</dbReference>
<evidence type="ECO:0000313" key="2">
    <source>
        <dbReference type="Proteomes" id="UP001060164"/>
    </source>
</evidence>
<protein>
    <submittedName>
        <fullName evidence="1">DUF2284 domain-containing protein</fullName>
    </submittedName>
</protein>
<dbReference type="InterPro" id="IPR019271">
    <property type="entry name" value="DUF2284_metal-binding"/>
</dbReference>
<dbReference type="Proteomes" id="UP001060164">
    <property type="component" value="Chromosome"/>
</dbReference>
<organism evidence="1 2">
    <name type="scientific">Ruminococcus gauvreauii</name>
    <dbReference type="NCBI Taxonomy" id="438033"/>
    <lineage>
        <taxon>Bacteria</taxon>
        <taxon>Bacillati</taxon>
        <taxon>Bacillota</taxon>
        <taxon>Clostridia</taxon>
        <taxon>Eubacteriales</taxon>
        <taxon>Oscillospiraceae</taxon>
        <taxon>Ruminococcus</taxon>
    </lineage>
</organism>
<keyword evidence="2" id="KW-1185">Reference proteome</keyword>
<gene>
    <name evidence="1" type="ORF">NQ502_06720</name>
</gene>
<reference evidence="1" key="1">
    <citation type="journal article" date="2022" name="Cell">
        <title>Design, construction, and in vivo augmentation of a complex gut microbiome.</title>
        <authorList>
            <person name="Cheng A.G."/>
            <person name="Ho P.Y."/>
            <person name="Aranda-Diaz A."/>
            <person name="Jain S."/>
            <person name="Yu F.B."/>
            <person name="Meng X."/>
            <person name="Wang M."/>
            <person name="Iakiviak M."/>
            <person name="Nagashima K."/>
            <person name="Zhao A."/>
            <person name="Murugkar P."/>
            <person name="Patil A."/>
            <person name="Atabakhsh K."/>
            <person name="Weakley A."/>
            <person name="Yan J."/>
            <person name="Brumbaugh A.R."/>
            <person name="Higginbottom S."/>
            <person name="Dimas A."/>
            <person name="Shiver A.L."/>
            <person name="Deutschbauer A."/>
            <person name="Neff N."/>
            <person name="Sonnenburg J.L."/>
            <person name="Huang K.C."/>
            <person name="Fischbach M.A."/>
        </authorList>
    </citation>
    <scope>NUCLEOTIDE SEQUENCE</scope>
    <source>
        <strain evidence="1">DSM 19829</strain>
    </source>
</reference>